<feature type="region of interest" description="Disordered" evidence="2">
    <location>
        <begin position="1430"/>
        <end position="1456"/>
    </location>
</feature>
<dbReference type="InterPro" id="IPR050411">
    <property type="entry name" value="AlphaKG_dependent_hydroxylases"/>
</dbReference>
<feature type="compositionally biased region" description="Polar residues" evidence="2">
    <location>
        <begin position="110"/>
        <end position="130"/>
    </location>
</feature>
<dbReference type="Gene3D" id="3.60.130.10">
    <property type="entry name" value="Clavaminate synthase-like"/>
    <property type="match status" value="1"/>
</dbReference>
<evidence type="ECO:0000313" key="5">
    <source>
        <dbReference type="Proteomes" id="UP000567179"/>
    </source>
</evidence>
<dbReference type="OrthoDB" id="272271at2759"/>
<evidence type="ECO:0000313" key="4">
    <source>
        <dbReference type="EMBL" id="KAF5312636.1"/>
    </source>
</evidence>
<dbReference type="EMBL" id="JAACJJ010000056">
    <property type="protein sequence ID" value="KAF5312636.1"/>
    <property type="molecule type" value="Genomic_DNA"/>
</dbReference>
<dbReference type="GO" id="GO:0016491">
    <property type="term" value="F:oxidoreductase activity"/>
    <property type="evidence" value="ECO:0007669"/>
    <property type="project" value="UniProtKB-KW"/>
</dbReference>
<evidence type="ECO:0000256" key="2">
    <source>
        <dbReference type="SAM" id="MobiDB-lite"/>
    </source>
</evidence>
<gene>
    <name evidence="4" type="ORF">D9619_002367</name>
</gene>
<evidence type="ECO:0000256" key="1">
    <source>
        <dbReference type="ARBA" id="ARBA00023002"/>
    </source>
</evidence>
<keyword evidence="5" id="KW-1185">Reference proteome</keyword>
<keyword evidence="1" id="KW-0560">Oxidoreductase</keyword>
<dbReference type="Pfam" id="PF02668">
    <property type="entry name" value="TauD"/>
    <property type="match status" value="1"/>
</dbReference>
<dbReference type="InterPro" id="IPR042098">
    <property type="entry name" value="TauD-like_sf"/>
</dbReference>
<name>A0A8H5AXC1_9AGAR</name>
<dbReference type="PANTHER" id="PTHR10696">
    <property type="entry name" value="GAMMA-BUTYROBETAINE HYDROXYLASE-RELATED"/>
    <property type="match status" value="1"/>
</dbReference>
<protein>
    <recommendedName>
        <fullName evidence="3">TauD/TfdA-like domain-containing protein</fullName>
    </recommendedName>
</protein>
<feature type="region of interest" description="Disordered" evidence="2">
    <location>
        <begin position="90"/>
        <end position="135"/>
    </location>
</feature>
<feature type="region of interest" description="Disordered" evidence="2">
    <location>
        <begin position="503"/>
        <end position="526"/>
    </location>
</feature>
<proteinExistence type="predicted"/>
<reference evidence="4 5" key="1">
    <citation type="journal article" date="2020" name="ISME J.">
        <title>Uncovering the hidden diversity of litter-decomposition mechanisms in mushroom-forming fungi.</title>
        <authorList>
            <person name="Floudas D."/>
            <person name="Bentzer J."/>
            <person name="Ahren D."/>
            <person name="Johansson T."/>
            <person name="Persson P."/>
            <person name="Tunlid A."/>
        </authorList>
    </citation>
    <scope>NUCLEOTIDE SEQUENCE [LARGE SCALE GENOMIC DNA]</scope>
    <source>
        <strain evidence="4 5">CBS 101986</strain>
    </source>
</reference>
<sequence>MQLHGSGAPYTPLFTLCKPAGPQKQSFSRDPTVARATAADEQFSPNGAAIHLISNPVTIDHTAFQYVSGNPVTPLSPKGPVEIFWEDAPSSRQALQPSGAAKPKTRLESTRTSLNQPSRTSRNLNDNTTGDNHDIDEKANMKDLWLNLVLDRLTPSNTAPKLHFVERNIAGYSPGEMQALCRGWQRAELGWKTLSTPGASPHAERPMDLELPQDGARFLLPGGRWLFCIGQSITYYNLDLPAPETQHLVDLLPSQSSSEPDGPNPLRVSVPDMDAKSATLVFNIAIIFSSPSAHSHSSPATDLSSGAKPESTVQIWRIRLRTRPSGGGRFSMIGGAGEFVSQQLASFPYTRNTAGIRCVSLSGANVAISGRVEREGERYTDVIDWVDATGDSLLFPRRVLRTCYDHIYLLPTSSAQPENLSPQSHLFAYNKHTLALFAHTLLSPSSSPTAPRLPAKHALAWQGRIEKGEKPSACSQPYVCKGSVRFVVYSSGTVYGVIISTGSAGESKSGSERGGGSPILKPNGTATPVPSRLVTLAHLPSLGVAVSPLAVPTLGYRHAVFSGATVTQEQSLVVVSYDWPEGDLPTPEGPFTARPAQAQARIMRVGDLGAKGGRLPDADGVLMDEGTGRLVLVPEFGMDAGQGGPVMVIDLGVMTAVTAHSKPLDLPSALRTDNPGQAYAWSQPDIAYHPSREGWYARTAKRLAENPSLLKTPLPEGFPAKVESPLVWEGKDFKNEAQWVYDLTESDLKEINDAVKHFHGLGLPFGLISTTTFPLPTLGPKLKGLSHELHAGRGFFVLRTIPVESYSKSDNVLIYTGISSYIGGVRGLQDGKYGVLSHIKDLTSSFKNPKERIGGPAYTTDKQVFHTDMGADIVSLFALQTAEEGGLSKISSSWRVYNDLAENRPDLVKVLSEPWPVDEFGKDPLVTWRPLLYYLDSKIIIQYARRYFTGFHWGLLRNKNIPPITEAQAEALDALHFLAEKYSLALNFQQGDIQYINNLSIFHARDGFKDSPRKTRHLIRLWERNDELGWKIPEPLQPLWEKTFDVKPDEQTLSRLHANTIEMFWVMSRLDKPASHRHVLDSLQIQVRFTAGSENTLTSHLSHLPRTHIHTMKLSDWSEGAAGKHSWSTTLYTILRPAPRPLSAKFANSCSRSRHPPGNIWRHMLAVSVYHDLAGSALKHHSPQSVIWRRFVRVEHLGLSGVVFYEIPIPSSSCSGGVGEAADMPKQAEPLNTARGALALRIRRIHPVVEPPRVTLARVFGDMNNDEDAGMDLDELMDEIDAKVVYFPAYACTSFIVGQVMTAFLNNCPSRKPVPAHEGISVCLGDDASERRAPNASLAHEVLPLVETTPTPSSIRNVDDLLRLSAHSIPDTLIVEADDPYAALCVRSSAAYRVPTRSNSLGFLYPLRNDDDETLESLSQDADDEVACSLDDPDSESNIATDGQSSPIPQNANATDILTDDSTYPSMSTPRTNGSHFHPPEPSALTKATTNTRILPNVQGVLHSDTRYKFMQSLLSLDSLSANAARRAVTQKYHRLRSSHSVSTRIPCLAGAIKQAHSLYVYRDIFSSESFMDLSRAH</sequence>
<feature type="domain" description="TauD/TfdA-like" evidence="3">
    <location>
        <begin position="768"/>
        <end position="1022"/>
    </location>
</feature>
<accession>A0A8H5AXC1</accession>
<dbReference type="SUPFAM" id="SSF51197">
    <property type="entry name" value="Clavaminate synthase-like"/>
    <property type="match status" value="1"/>
</dbReference>
<dbReference type="Proteomes" id="UP000567179">
    <property type="component" value="Unassembled WGS sequence"/>
</dbReference>
<dbReference type="PANTHER" id="PTHR10696:SF54">
    <property type="entry name" value="FAMILY OXIDOREDUCTASE, PUTATIVE (AFU_ORTHOLOGUE AFUA_4G13850)-RELATED"/>
    <property type="match status" value="1"/>
</dbReference>
<comment type="caution">
    <text evidence="4">The sequence shown here is derived from an EMBL/GenBank/DDBJ whole genome shotgun (WGS) entry which is preliminary data.</text>
</comment>
<feature type="compositionally biased region" description="Polar residues" evidence="2">
    <location>
        <begin position="1436"/>
        <end position="1456"/>
    </location>
</feature>
<organism evidence="4 5">
    <name type="scientific">Psilocybe cf. subviscida</name>
    <dbReference type="NCBI Taxonomy" id="2480587"/>
    <lineage>
        <taxon>Eukaryota</taxon>
        <taxon>Fungi</taxon>
        <taxon>Dikarya</taxon>
        <taxon>Basidiomycota</taxon>
        <taxon>Agaricomycotina</taxon>
        <taxon>Agaricomycetes</taxon>
        <taxon>Agaricomycetidae</taxon>
        <taxon>Agaricales</taxon>
        <taxon>Agaricineae</taxon>
        <taxon>Strophariaceae</taxon>
        <taxon>Psilocybe</taxon>
    </lineage>
</organism>
<dbReference type="InterPro" id="IPR003819">
    <property type="entry name" value="TauD/TfdA-like"/>
</dbReference>
<evidence type="ECO:0000259" key="3">
    <source>
        <dbReference type="Pfam" id="PF02668"/>
    </source>
</evidence>